<dbReference type="Pfam" id="PF07686">
    <property type="entry name" value="V-set"/>
    <property type="match status" value="1"/>
</dbReference>
<dbReference type="InterPro" id="IPR013783">
    <property type="entry name" value="Ig-like_fold"/>
</dbReference>
<dbReference type="GO" id="GO:0009897">
    <property type="term" value="C:external side of plasma membrane"/>
    <property type="evidence" value="ECO:0007669"/>
    <property type="project" value="TreeGrafter"/>
</dbReference>
<dbReference type="PANTHER" id="PTHR24100">
    <property type="entry name" value="BUTYROPHILIN"/>
    <property type="match status" value="1"/>
</dbReference>
<dbReference type="SMART" id="SM00406">
    <property type="entry name" value="IGv"/>
    <property type="match status" value="1"/>
</dbReference>
<evidence type="ECO:0000256" key="3">
    <source>
        <dbReference type="ARBA" id="ARBA00023319"/>
    </source>
</evidence>
<dbReference type="InterPro" id="IPR003599">
    <property type="entry name" value="Ig_sub"/>
</dbReference>
<keyword evidence="5" id="KW-0732">Signal</keyword>
<evidence type="ECO:0000313" key="7">
    <source>
        <dbReference type="Proteomes" id="UP000695023"/>
    </source>
</evidence>
<gene>
    <name evidence="8" type="primary">LOC102209740</name>
</gene>
<keyword evidence="4" id="KW-1133">Transmembrane helix</keyword>
<dbReference type="InterPro" id="IPR013106">
    <property type="entry name" value="Ig_V-set"/>
</dbReference>
<evidence type="ECO:0000259" key="6">
    <source>
        <dbReference type="PROSITE" id="PS50835"/>
    </source>
</evidence>
<dbReference type="InterPro" id="IPR050504">
    <property type="entry name" value="IgSF_BTN/MOG"/>
</dbReference>
<comment type="subcellular location">
    <subcellularLocation>
        <location evidence="1">Membrane</location>
    </subcellularLocation>
</comment>
<dbReference type="GO" id="GO:0050852">
    <property type="term" value="P:T cell receptor signaling pathway"/>
    <property type="evidence" value="ECO:0007669"/>
    <property type="project" value="TreeGrafter"/>
</dbReference>
<feature type="domain" description="Ig-like" evidence="6">
    <location>
        <begin position="33"/>
        <end position="128"/>
    </location>
</feature>
<dbReference type="InterPro" id="IPR007110">
    <property type="entry name" value="Ig-like_dom"/>
</dbReference>
<keyword evidence="4" id="KW-0812">Transmembrane</keyword>
<dbReference type="RefSeq" id="XP_005754331.1">
    <property type="nucleotide sequence ID" value="XM_005754274.1"/>
</dbReference>
<dbReference type="SUPFAM" id="SSF48726">
    <property type="entry name" value="Immunoglobulin"/>
    <property type="match status" value="1"/>
</dbReference>
<feature type="signal peptide" evidence="5">
    <location>
        <begin position="1"/>
        <end position="23"/>
    </location>
</feature>
<dbReference type="PANTHER" id="PTHR24100:SF151">
    <property type="entry name" value="ICOS LIGAND"/>
    <property type="match status" value="1"/>
</dbReference>
<evidence type="ECO:0000256" key="1">
    <source>
        <dbReference type="ARBA" id="ARBA00004370"/>
    </source>
</evidence>
<evidence type="ECO:0000256" key="2">
    <source>
        <dbReference type="ARBA" id="ARBA00023136"/>
    </source>
</evidence>
<dbReference type="AlphaFoldDB" id="A0A9Y3S575"/>
<evidence type="ECO:0000313" key="8">
    <source>
        <dbReference type="RefSeq" id="XP_005754331.1"/>
    </source>
</evidence>
<reference evidence="8" key="1">
    <citation type="submission" date="2025-08" db="UniProtKB">
        <authorList>
            <consortium name="RefSeq"/>
        </authorList>
    </citation>
    <scope>IDENTIFICATION</scope>
</reference>
<keyword evidence="7" id="KW-1185">Reference proteome</keyword>
<dbReference type="PROSITE" id="PS50835">
    <property type="entry name" value="IG_LIKE"/>
    <property type="match status" value="1"/>
</dbReference>
<dbReference type="GO" id="GO:0001817">
    <property type="term" value="P:regulation of cytokine production"/>
    <property type="evidence" value="ECO:0007669"/>
    <property type="project" value="TreeGrafter"/>
</dbReference>
<keyword evidence="2 4" id="KW-0472">Membrane</keyword>
<organism evidence="7 8">
    <name type="scientific">Pundamilia nyererei</name>
    <dbReference type="NCBI Taxonomy" id="303518"/>
    <lineage>
        <taxon>Eukaryota</taxon>
        <taxon>Metazoa</taxon>
        <taxon>Chordata</taxon>
        <taxon>Craniata</taxon>
        <taxon>Vertebrata</taxon>
        <taxon>Euteleostomi</taxon>
        <taxon>Actinopterygii</taxon>
        <taxon>Neopterygii</taxon>
        <taxon>Teleostei</taxon>
        <taxon>Neoteleostei</taxon>
        <taxon>Acanthomorphata</taxon>
        <taxon>Ovalentaria</taxon>
        <taxon>Cichlomorphae</taxon>
        <taxon>Cichliformes</taxon>
        <taxon>Cichlidae</taxon>
        <taxon>African cichlids</taxon>
        <taxon>Pseudocrenilabrinae</taxon>
        <taxon>Haplochromini</taxon>
        <taxon>Pundamilia</taxon>
    </lineage>
</organism>
<dbReference type="GO" id="GO:0005102">
    <property type="term" value="F:signaling receptor binding"/>
    <property type="evidence" value="ECO:0007669"/>
    <property type="project" value="TreeGrafter"/>
</dbReference>
<sequence length="184" mass="20495">MRAGRSACLCWSLLSVCVLLVSADRKIITADSGQTATLPCRGPNSDIIGVEWSRADLKTQYVLLYRDEQLDPANQHPNFKDRVDLQDRQMTDGDVSLILKDVKTEDTGTYECRLLDGKSISSIYLRVVDPPGQTGGQSGDGVNEDGFVGLRAGLPLPVMFIIAGVFLIYRKHKKRRRHGLYYHV</sequence>
<feature type="transmembrane region" description="Helical" evidence="4">
    <location>
        <begin position="152"/>
        <end position="169"/>
    </location>
</feature>
<dbReference type="SMART" id="SM00409">
    <property type="entry name" value="IG"/>
    <property type="match status" value="1"/>
</dbReference>
<feature type="chain" id="PRO_5041247694" evidence="5">
    <location>
        <begin position="24"/>
        <end position="184"/>
    </location>
</feature>
<name>A0A9Y3S575_9CICH</name>
<proteinExistence type="predicted"/>
<accession>A0A9Y3S575</accession>
<dbReference type="GeneID" id="102209740"/>
<dbReference type="Gene3D" id="2.60.40.10">
    <property type="entry name" value="Immunoglobulins"/>
    <property type="match status" value="1"/>
</dbReference>
<evidence type="ECO:0000256" key="4">
    <source>
        <dbReference type="SAM" id="Phobius"/>
    </source>
</evidence>
<evidence type="ECO:0000256" key="5">
    <source>
        <dbReference type="SAM" id="SignalP"/>
    </source>
</evidence>
<dbReference type="InterPro" id="IPR036179">
    <property type="entry name" value="Ig-like_dom_sf"/>
</dbReference>
<protein>
    <submittedName>
        <fullName evidence="8">Programmed cell death 1 ligand 1-like</fullName>
    </submittedName>
</protein>
<keyword evidence="3" id="KW-0393">Immunoglobulin domain</keyword>
<dbReference type="Proteomes" id="UP000695023">
    <property type="component" value="Unplaced"/>
</dbReference>